<protein>
    <submittedName>
        <fullName evidence="3">Uncharacterized protein</fullName>
    </submittedName>
</protein>
<feature type="domain" description="Reverse transcriptase zinc-binding" evidence="2">
    <location>
        <begin position="1"/>
        <end position="63"/>
    </location>
</feature>
<comment type="caution">
    <text evidence="3">The sequence shown here is derived from an EMBL/GenBank/DDBJ whole genome shotgun (WGS) entry which is preliminary data.</text>
</comment>
<keyword evidence="4" id="KW-1185">Reference proteome</keyword>
<feature type="domain" description="RNase H type-1" evidence="1">
    <location>
        <begin position="170"/>
        <end position="291"/>
    </location>
</feature>
<dbReference type="Gene3D" id="3.30.420.10">
    <property type="entry name" value="Ribonuclease H-like superfamily/Ribonuclease H"/>
    <property type="match status" value="1"/>
</dbReference>
<dbReference type="InterPro" id="IPR012337">
    <property type="entry name" value="RNaseH-like_sf"/>
</dbReference>
<evidence type="ECO:0000313" key="4">
    <source>
        <dbReference type="Proteomes" id="UP001281410"/>
    </source>
</evidence>
<evidence type="ECO:0000259" key="1">
    <source>
        <dbReference type="Pfam" id="PF13456"/>
    </source>
</evidence>
<dbReference type="GO" id="GO:0004523">
    <property type="term" value="F:RNA-DNA hybrid ribonuclease activity"/>
    <property type="evidence" value="ECO:0007669"/>
    <property type="project" value="InterPro"/>
</dbReference>
<accession>A0AAE0AHZ6</accession>
<dbReference type="Pfam" id="PF13456">
    <property type="entry name" value="RVT_3"/>
    <property type="match status" value="1"/>
</dbReference>
<sequence>MWTLNIPPKVKIFIWRCYNNVVPSLSNLCVRKVVSAGLCQRCKKGAESVAHAMWWCDKAYLVWSKIALCGLRRRFKGLDCYEILKGLAEGLKKEDLEAMCMVMWGVWVDRNEDLHSERCRLAADLVIWVIWVEGLLKEFQEARRALLTAPLVVKGPVVWIPPDVGLLKLNSDVGIKKGGLFCGVGAVIRDDKRWVVAALSKPIHGNLSPEEGELVALREGLILAKQLKLKLSCVELDACNVVSKVSSDFIDVGESEFLVSDIKALFKEVRVHNCQSISKNGNRVAHNLASLALASNEVFEWHDVLP</sequence>
<dbReference type="AlphaFoldDB" id="A0AAE0AHZ6"/>
<dbReference type="Proteomes" id="UP001281410">
    <property type="component" value="Unassembled WGS sequence"/>
</dbReference>
<evidence type="ECO:0000313" key="3">
    <source>
        <dbReference type="EMBL" id="KAK3218417.1"/>
    </source>
</evidence>
<dbReference type="Pfam" id="PF13966">
    <property type="entry name" value="zf-RVT"/>
    <property type="match status" value="1"/>
</dbReference>
<dbReference type="CDD" id="cd06222">
    <property type="entry name" value="RNase_H_like"/>
    <property type="match status" value="1"/>
</dbReference>
<dbReference type="InterPro" id="IPR002156">
    <property type="entry name" value="RNaseH_domain"/>
</dbReference>
<gene>
    <name evidence="3" type="ORF">Dsin_012387</name>
</gene>
<dbReference type="InterPro" id="IPR052929">
    <property type="entry name" value="RNase_H-like_EbsB-rel"/>
</dbReference>
<dbReference type="EMBL" id="JANJYJ010000004">
    <property type="protein sequence ID" value="KAK3218417.1"/>
    <property type="molecule type" value="Genomic_DNA"/>
</dbReference>
<dbReference type="PANTHER" id="PTHR47074">
    <property type="entry name" value="BNAC02G40300D PROTEIN"/>
    <property type="match status" value="1"/>
</dbReference>
<dbReference type="SUPFAM" id="SSF53098">
    <property type="entry name" value="Ribonuclease H-like"/>
    <property type="match status" value="1"/>
</dbReference>
<dbReference type="InterPro" id="IPR036397">
    <property type="entry name" value="RNaseH_sf"/>
</dbReference>
<dbReference type="InterPro" id="IPR044730">
    <property type="entry name" value="RNase_H-like_dom_plant"/>
</dbReference>
<dbReference type="GO" id="GO:0003676">
    <property type="term" value="F:nucleic acid binding"/>
    <property type="evidence" value="ECO:0007669"/>
    <property type="project" value="InterPro"/>
</dbReference>
<evidence type="ECO:0000259" key="2">
    <source>
        <dbReference type="Pfam" id="PF13966"/>
    </source>
</evidence>
<proteinExistence type="predicted"/>
<dbReference type="PANTHER" id="PTHR47074:SF11">
    <property type="entry name" value="REVERSE TRANSCRIPTASE-LIKE PROTEIN"/>
    <property type="match status" value="1"/>
</dbReference>
<name>A0AAE0AHZ6_9ROSI</name>
<organism evidence="3 4">
    <name type="scientific">Dipteronia sinensis</name>
    <dbReference type="NCBI Taxonomy" id="43782"/>
    <lineage>
        <taxon>Eukaryota</taxon>
        <taxon>Viridiplantae</taxon>
        <taxon>Streptophyta</taxon>
        <taxon>Embryophyta</taxon>
        <taxon>Tracheophyta</taxon>
        <taxon>Spermatophyta</taxon>
        <taxon>Magnoliopsida</taxon>
        <taxon>eudicotyledons</taxon>
        <taxon>Gunneridae</taxon>
        <taxon>Pentapetalae</taxon>
        <taxon>rosids</taxon>
        <taxon>malvids</taxon>
        <taxon>Sapindales</taxon>
        <taxon>Sapindaceae</taxon>
        <taxon>Hippocastanoideae</taxon>
        <taxon>Acereae</taxon>
        <taxon>Dipteronia</taxon>
    </lineage>
</organism>
<dbReference type="InterPro" id="IPR026960">
    <property type="entry name" value="RVT-Znf"/>
</dbReference>
<reference evidence="3" key="1">
    <citation type="journal article" date="2023" name="Plant J.">
        <title>Genome sequences and population genomics provide insights into the demographic history, inbreeding, and mutation load of two 'living fossil' tree species of Dipteronia.</title>
        <authorList>
            <person name="Feng Y."/>
            <person name="Comes H.P."/>
            <person name="Chen J."/>
            <person name="Zhu S."/>
            <person name="Lu R."/>
            <person name="Zhang X."/>
            <person name="Li P."/>
            <person name="Qiu J."/>
            <person name="Olsen K.M."/>
            <person name="Qiu Y."/>
        </authorList>
    </citation>
    <scope>NUCLEOTIDE SEQUENCE</scope>
    <source>
        <strain evidence="3">NBL</strain>
    </source>
</reference>